<accession>A0A087BF39</accession>
<dbReference type="SUPFAM" id="SSF53756">
    <property type="entry name" value="UDP-Glycosyltransferase/glycogen phosphorylase"/>
    <property type="match status" value="1"/>
</dbReference>
<dbReference type="InterPro" id="IPR001296">
    <property type="entry name" value="Glyco_trans_1"/>
</dbReference>
<dbReference type="Pfam" id="PF00534">
    <property type="entry name" value="Glycos_transf_1"/>
    <property type="match status" value="1"/>
</dbReference>
<keyword evidence="1 5" id="KW-0328">Glycosyltransferase</keyword>
<dbReference type="Pfam" id="PF13439">
    <property type="entry name" value="Glyco_transf_4"/>
    <property type="match status" value="1"/>
</dbReference>
<dbReference type="RefSeq" id="WP_033523318.1">
    <property type="nucleotide sequence ID" value="NZ_JGZC01000008.1"/>
</dbReference>
<dbReference type="eggNOG" id="COG0438">
    <property type="taxonomic scope" value="Bacteria"/>
</dbReference>
<dbReference type="Proteomes" id="UP000029060">
    <property type="component" value="Unassembled WGS sequence"/>
</dbReference>
<dbReference type="InterPro" id="IPR028098">
    <property type="entry name" value="Glyco_trans_4-like_N"/>
</dbReference>
<keyword evidence="6" id="KW-1185">Reference proteome</keyword>
<dbReference type="Gene3D" id="3.40.50.2000">
    <property type="entry name" value="Glycogen Phosphorylase B"/>
    <property type="match status" value="2"/>
</dbReference>
<dbReference type="PANTHER" id="PTHR12526">
    <property type="entry name" value="GLYCOSYLTRANSFERASE"/>
    <property type="match status" value="1"/>
</dbReference>
<dbReference type="GO" id="GO:0016757">
    <property type="term" value="F:glycosyltransferase activity"/>
    <property type="evidence" value="ECO:0007669"/>
    <property type="project" value="UniProtKB-KW"/>
</dbReference>
<dbReference type="EC" id="2.4.1.57" evidence="5"/>
<protein>
    <submittedName>
        <fullName evidence="5">Glycosyltransferase, group 1 family protein</fullName>
        <ecNumber evidence="5">2.4.1.57</ecNumber>
    </submittedName>
</protein>
<evidence type="ECO:0000259" key="4">
    <source>
        <dbReference type="Pfam" id="PF13439"/>
    </source>
</evidence>
<evidence type="ECO:0000259" key="3">
    <source>
        <dbReference type="Pfam" id="PF00534"/>
    </source>
</evidence>
<sequence length="387" mass="43916">MMNEPVRVLQWGMTEGLGGLETFMMNVYRHIDRSKVQFDFLQSHDAGPLVYERDIERLGGRVYRVMYSERESLIRSRTCLADFFKEHPGYAAVHVNANFPYAFPLKYAKRAGVPLRILHSHNIGSAARHDQGNFLRRMMWQARTAKVGHEIDVYPNRYLACSDMAADYMFPGKSYTWVRNGIETDRFAFDGEERKRTRDEFGIGDDTTVIGFCGNFREQKNPVFAVEIFAEYVKVNATSILLMVGDGRLRSQTEHRAEELGIGSKVKFLGVRDDMNRLYQAMDAFVLPSRFEGLGIVYVEAQCAGLPCLASADVVPQAAKVTDLLDFVPLEDTAYQWAERLRRSLEVHTTRVGRAGDVRAAGYDIQDVADRLQCLYLSSGVTSNDVQ</sequence>
<dbReference type="STRING" id="78345.BMERY_1728"/>
<organism evidence="5 6">
    <name type="scientific">Bifidobacterium merycicum</name>
    <dbReference type="NCBI Taxonomy" id="78345"/>
    <lineage>
        <taxon>Bacteria</taxon>
        <taxon>Bacillati</taxon>
        <taxon>Actinomycetota</taxon>
        <taxon>Actinomycetes</taxon>
        <taxon>Bifidobacteriales</taxon>
        <taxon>Bifidobacteriaceae</taxon>
        <taxon>Bifidobacterium</taxon>
    </lineage>
</organism>
<comment type="caution">
    <text evidence="5">The sequence shown here is derived from an EMBL/GenBank/DDBJ whole genome shotgun (WGS) entry which is preliminary data.</text>
</comment>
<dbReference type="AlphaFoldDB" id="A0A087BF39"/>
<feature type="domain" description="Glycosyl transferase family 1" evidence="3">
    <location>
        <begin position="194"/>
        <end position="314"/>
    </location>
</feature>
<evidence type="ECO:0000256" key="1">
    <source>
        <dbReference type="ARBA" id="ARBA00022676"/>
    </source>
</evidence>
<name>A0A087BF39_9BIFI</name>
<gene>
    <name evidence="5" type="ORF">BMERY_1728</name>
</gene>
<evidence type="ECO:0000313" key="5">
    <source>
        <dbReference type="EMBL" id="KFI69639.1"/>
    </source>
</evidence>
<dbReference type="EMBL" id="JGZC01000008">
    <property type="protein sequence ID" value="KFI69639.1"/>
    <property type="molecule type" value="Genomic_DNA"/>
</dbReference>
<keyword evidence="2 5" id="KW-0808">Transferase</keyword>
<dbReference type="PANTHER" id="PTHR12526:SF630">
    <property type="entry name" value="GLYCOSYLTRANSFERASE"/>
    <property type="match status" value="1"/>
</dbReference>
<dbReference type="OrthoDB" id="9790710at2"/>
<proteinExistence type="predicted"/>
<reference evidence="5 6" key="1">
    <citation type="submission" date="2014-03" db="EMBL/GenBank/DDBJ databases">
        <title>Genomics of Bifidobacteria.</title>
        <authorList>
            <person name="Ventura M."/>
            <person name="Milani C."/>
            <person name="Lugli G.A."/>
        </authorList>
    </citation>
    <scope>NUCLEOTIDE SEQUENCE [LARGE SCALE GENOMIC DNA]</scope>
    <source>
        <strain evidence="5 6">LMG 11341</strain>
    </source>
</reference>
<evidence type="ECO:0000313" key="6">
    <source>
        <dbReference type="Proteomes" id="UP000029060"/>
    </source>
</evidence>
<feature type="domain" description="Glycosyltransferase subfamily 4-like N-terminal" evidence="4">
    <location>
        <begin position="18"/>
        <end position="186"/>
    </location>
</feature>
<evidence type="ECO:0000256" key="2">
    <source>
        <dbReference type="ARBA" id="ARBA00022679"/>
    </source>
</evidence>